<proteinExistence type="predicted"/>
<dbReference type="PANTHER" id="PTHR31302">
    <property type="entry name" value="TRANSMEMBRANE PROTEIN WITH METALLOPHOSPHOESTERASE DOMAIN-RELATED"/>
    <property type="match status" value="1"/>
</dbReference>
<dbReference type="GO" id="GO:0008758">
    <property type="term" value="F:UDP-2,3-diacylglucosamine hydrolase activity"/>
    <property type="evidence" value="ECO:0007669"/>
    <property type="project" value="TreeGrafter"/>
</dbReference>
<dbReference type="GO" id="GO:0009245">
    <property type="term" value="P:lipid A biosynthetic process"/>
    <property type="evidence" value="ECO:0007669"/>
    <property type="project" value="TreeGrafter"/>
</dbReference>
<dbReference type="Pfam" id="PF00149">
    <property type="entry name" value="Metallophos"/>
    <property type="match status" value="1"/>
</dbReference>
<dbReference type="PANTHER" id="PTHR31302:SF20">
    <property type="entry name" value="CONSERVED PROTEIN"/>
    <property type="match status" value="1"/>
</dbReference>
<sequence length="313" mass="33393">MTAVATSAAPATTLRRGLGAVGAAGAGGLTYAWWEARWFTVREATVPVLPPGAPELRVLHLTDLHIAPYQRRKRAFVASLAALEPDLVVDTGDNLGHRDALEPLLEALGPLTRSPGVFVLGSNDYFSPVPKNPVRYLLPDDGSRNTNTPQLPWRDLVRRFTDSGWVDLGNRRGSLEVRGVRLAFAGVDDPHLRYDDLHAVAGAADPAADVRIGVTHAPYLRVLDQFAGDGYDLVLAGHTHGGQLRVPGVGALVSNCDLEPARARGLHRHPAGAPAGAPRSTWLNVSGGVGTSPYAVVRFCCRPEVTVLTLTAR</sequence>
<dbReference type="SUPFAM" id="SSF56300">
    <property type="entry name" value="Metallo-dependent phosphatases"/>
    <property type="match status" value="1"/>
</dbReference>
<dbReference type="AlphaFoldDB" id="A0A6J4KV61"/>
<dbReference type="InterPro" id="IPR029052">
    <property type="entry name" value="Metallo-depent_PP-like"/>
</dbReference>
<dbReference type="Gene3D" id="3.60.21.10">
    <property type="match status" value="1"/>
</dbReference>
<accession>A0A6J4KV61</accession>
<evidence type="ECO:0000313" key="2">
    <source>
        <dbReference type="EMBL" id="CAA9316353.1"/>
    </source>
</evidence>
<gene>
    <name evidence="2" type="ORF">AVDCRST_MAG24-105</name>
</gene>
<feature type="domain" description="Calcineurin-like phosphoesterase" evidence="1">
    <location>
        <begin position="56"/>
        <end position="241"/>
    </location>
</feature>
<name>A0A6J4KV61_9ACTN</name>
<evidence type="ECO:0000259" key="1">
    <source>
        <dbReference type="Pfam" id="PF00149"/>
    </source>
</evidence>
<dbReference type="EMBL" id="CADCUF010000017">
    <property type="protein sequence ID" value="CAA9316353.1"/>
    <property type="molecule type" value="Genomic_DNA"/>
</dbReference>
<dbReference type="InterPro" id="IPR004843">
    <property type="entry name" value="Calcineurin-like_PHP"/>
</dbReference>
<organism evidence="2">
    <name type="scientific">uncultured Nocardioidaceae bacterium</name>
    <dbReference type="NCBI Taxonomy" id="253824"/>
    <lineage>
        <taxon>Bacteria</taxon>
        <taxon>Bacillati</taxon>
        <taxon>Actinomycetota</taxon>
        <taxon>Actinomycetes</taxon>
        <taxon>Propionibacteriales</taxon>
        <taxon>Nocardioidaceae</taxon>
        <taxon>environmental samples</taxon>
    </lineage>
</organism>
<protein>
    <submittedName>
        <fullName evidence="2">Putative secreted protein</fullName>
    </submittedName>
</protein>
<dbReference type="InterPro" id="IPR051158">
    <property type="entry name" value="Metallophosphoesterase_sf"/>
</dbReference>
<dbReference type="GO" id="GO:0016020">
    <property type="term" value="C:membrane"/>
    <property type="evidence" value="ECO:0007669"/>
    <property type="project" value="GOC"/>
</dbReference>
<reference evidence="2" key="1">
    <citation type="submission" date="2020-02" db="EMBL/GenBank/DDBJ databases">
        <authorList>
            <person name="Meier V. D."/>
        </authorList>
    </citation>
    <scope>NUCLEOTIDE SEQUENCE</scope>
    <source>
        <strain evidence="2">AVDCRST_MAG24</strain>
    </source>
</reference>